<feature type="compositionally biased region" description="Gly residues" evidence="3">
    <location>
        <begin position="304"/>
        <end position="322"/>
    </location>
</feature>
<dbReference type="Proteomes" id="UP000054558">
    <property type="component" value="Unassembled WGS sequence"/>
</dbReference>
<gene>
    <name evidence="5" type="ORF">KFL_007530020</name>
</gene>
<dbReference type="InterPro" id="IPR034772">
    <property type="entry name" value="CPSF6/7"/>
</dbReference>
<evidence type="ECO:0000259" key="4">
    <source>
        <dbReference type="PROSITE" id="PS50102"/>
    </source>
</evidence>
<dbReference type="AlphaFoldDB" id="A0A1Y1IKF9"/>
<reference evidence="5 6" key="1">
    <citation type="journal article" date="2014" name="Nat. Commun.">
        <title>Klebsormidium flaccidum genome reveals primary factors for plant terrestrial adaptation.</title>
        <authorList>
            <person name="Hori K."/>
            <person name="Maruyama F."/>
            <person name="Fujisawa T."/>
            <person name="Togashi T."/>
            <person name="Yamamoto N."/>
            <person name="Seo M."/>
            <person name="Sato S."/>
            <person name="Yamada T."/>
            <person name="Mori H."/>
            <person name="Tajima N."/>
            <person name="Moriyama T."/>
            <person name="Ikeuchi M."/>
            <person name="Watanabe M."/>
            <person name="Wada H."/>
            <person name="Kobayashi K."/>
            <person name="Saito M."/>
            <person name="Masuda T."/>
            <person name="Sasaki-Sekimoto Y."/>
            <person name="Mashiguchi K."/>
            <person name="Awai K."/>
            <person name="Shimojima M."/>
            <person name="Masuda S."/>
            <person name="Iwai M."/>
            <person name="Nobusawa T."/>
            <person name="Narise T."/>
            <person name="Kondo S."/>
            <person name="Saito H."/>
            <person name="Sato R."/>
            <person name="Murakawa M."/>
            <person name="Ihara Y."/>
            <person name="Oshima-Yamada Y."/>
            <person name="Ohtaka K."/>
            <person name="Satoh M."/>
            <person name="Sonobe K."/>
            <person name="Ishii M."/>
            <person name="Ohtani R."/>
            <person name="Kanamori-Sato M."/>
            <person name="Honoki R."/>
            <person name="Miyazaki D."/>
            <person name="Mochizuki H."/>
            <person name="Umetsu J."/>
            <person name="Higashi K."/>
            <person name="Shibata D."/>
            <person name="Kamiya Y."/>
            <person name="Sato N."/>
            <person name="Nakamura Y."/>
            <person name="Tabata S."/>
            <person name="Ida S."/>
            <person name="Kurokawa K."/>
            <person name="Ohta H."/>
        </authorList>
    </citation>
    <scope>NUCLEOTIDE SEQUENCE [LARGE SCALE GENOMIC DNA]</scope>
    <source>
        <strain evidence="5 6">NIES-2285</strain>
    </source>
</reference>
<organism evidence="5 6">
    <name type="scientific">Klebsormidium nitens</name>
    <name type="common">Green alga</name>
    <name type="synonym">Ulothrix nitens</name>
    <dbReference type="NCBI Taxonomy" id="105231"/>
    <lineage>
        <taxon>Eukaryota</taxon>
        <taxon>Viridiplantae</taxon>
        <taxon>Streptophyta</taxon>
        <taxon>Klebsormidiophyceae</taxon>
        <taxon>Klebsormidiales</taxon>
        <taxon>Klebsormidiaceae</taxon>
        <taxon>Klebsormidium</taxon>
    </lineage>
</organism>
<dbReference type="InterPro" id="IPR000504">
    <property type="entry name" value="RRM_dom"/>
</dbReference>
<keyword evidence="2" id="KW-0694">RNA-binding</keyword>
<dbReference type="Gene3D" id="3.30.70.330">
    <property type="match status" value="1"/>
</dbReference>
<dbReference type="InterPro" id="IPR012677">
    <property type="entry name" value="Nucleotide-bd_a/b_plait_sf"/>
</dbReference>
<feature type="region of interest" description="Disordered" evidence="3">
    <location>
        <begin position="281"/>
        <end position="353"/>
    </location>
</feature>
<keyword evidence="5" id="KW-0418">Kinase</keyword>
<dbReference type="PANTHER" id="PTHR23204">
    <property type="entry name" value="CLEAVAGE AND POLYADENYLATION SPECIFIC FACTOR"/>
    <property type="match status" value="1"/>
</dbReference>
<keyword evidence="6" id="KW-1185">Reference proteome</keyword>
<feature type="region of interest" description="Disordered" evidence="3">
    <location>
        <begin position="1"/>
        <end position="34"/>
    </location>
</feature>
<proteinExistence type="inferred from homology"/>
<evidence type="ECO:0000313" key="6">
    <source>
        <dbReference type="Proteomes" id="UP000054558"/>
    </source>
</evidence>
<feature type="region of interest" description="Disordered" evidence="3">
    <location>
        <begin position="177"/>
        <end position="203"/>
    </location>
</feature>
<protein>
    <submittedName>
        <fullName evidence="5">Hydroxymethylpyrimidine kinase</fullName>
    </submittedName>
</protein>
<dbReference type="Pfam" id="PF00076">
    <property type="entry name" value="RRM_1"/>
    <property type="match status" value="1"/>
</dbReference>
<dbReference type="GO" id="GO:0003729">
    <property type="term" value="F:mRNA binding"/>
    <property type="evidence" value="ECO:0000318"/>
    <property type="project" value="GO_Central"/>
</dbReference>
<name>A0A1Y1IKF9_KLENI</name>
<feature type="region of interest" description="Disordered" evidence="3">
    <location>
        <begin position="60"/>
        <end position="162"/>
    </location>
</feature>
<dbReference type="GO" id="GO:0016301">
    <property type="term" value="F:kinase activity"/>
    <property type="evidence" value="ECO:0007669"/>
    <property type="project" value="UniProtKB-KW"/>
</dbReference>
<evidence type="ECO:0000256" key="2">
    <source>
        <dbReference type="PROSITE-ProRule" id="PRU00176"/>
    </source>
</evidence>
<feature type="compositionally biased region" description="Low complexity" evidence="3">
    <location>
        <begin position="143"/>
        <end position="162"/>
    </location>
</feature>
<evidence type="ECO:0000313" key="5">
    <source>
        <dbReference type="EMBL" id="GAQ91254.1"/>
    </source>
</evidence>
<comment type="similarity">
    <text evidence="1">Belongs to the RRM CPSF6/7 family.</text>
</comment>
<evidence type="ECO:0000256" key="1">
    <source>
        <dbReference type="ARBA" id="ARBA00006265"/>
    </source>
</evidence>
<dbReference type="SUPFAM" id="SSF54928">
    <property type="entry name" value="RNA-binding domain, RBD"/>
    <property type="match status" value="1"/>
</dbReference>
<dbReference type="SMART" id="SM00360">
    <property type="entry name" value="RRM"/>
    <property type="match status" value="1"/>
</dbReference>
<dbReference type="PROSITE" id="PS50102">
    <property type="entry name" value="RRM"/>
    <property type="match status" value="1"/>
</dbReference>
<dbReference type="OrthoDB" id="439808at2759"/>
<dbReference type="GO" id="GO:0110104">
    <property type="term" value="P:mRNA alternative polyadenylation"/>
    <property type="evidence" value="ECO:0000318"/>
    <property type="project" value="GO_Central"/>
</dbReference>
<feature type="compositionally biased region" description="Low complexity" evidence="3">
    <location>
        <begin position="94"/>
        <end position="103"/>
    </location>
</feature>
<keyword evidence="5" id="KW-0808">Transferase</keyword>
<dbReference type="CDD" id="cd12372">
    <property type="entry name" value="RRM_CFIm68_CFIm59"/>
    <property type="match status" value="1"/>
</dbReference>
<feature type="compositionally biased region" description="Low complexity" evidence="3">
    <location>
        <begin position="60"/>
        <end position="77"/>
    </location>
</feature>
<dbReference type="InterPro" id="IPR035979">
    <property type="entry name" value="RBD_domain_sf"/>
</dbReference>
<sequence>MSAGSLGDVPEEGLGSAFSGAAAVGGDGVAADAGDAEDFDLYGDIDMDLVSSRPILAPSRAAASSALPTTSGRQPAARPAPPPAAPSQQVKGSGPSTTQAGPTATPPPAATTAASPADAGLPTSAPMRRAESGAAPPASAQVTATKSTTSSTAPKAPAAAAPTPLTSAALASEYMARHGLGPGGAPTAQAHLHRAAPQGGKEPTQVYVGELNWWTSDEEIERALAEYGRVKELRLFEEKANGKFKGYCQAEFFDADAAKACKEKMNGRVFTGRPCVVTYASTTRPRNPSEPAHGAMGMEQDMRGAGGRGRGEAGRGPSGRGGFAEAAAGSFRAPGLGRDDGHGRGGYPGGRGMDFPLGGAPGWDAGYAGGRGVHGRDGGGWERGSYAQWGGPGYGAGWEAEGPPRGPYAEGQGWYEAGPGWGWGGPNPEKRKREGD</sequence>
<dbReference type="OMA" id="GASWVAH"/>
<dbReference type="GO" id="GO:0005847">
    <property type="term" value="C:mRNA cleavage and polyadenylation specificity factor complex"/>
    <property type="evidence" value="ECO:0000318"/>
    <property type="project" value="GO_Central"/>
</dbReference>
<feature type="region of interest" description="Disordered" evidence="3">
    <location>
        <begin position="396"/>
        <end position="436"/>
    </location>
</feature>
<evidence type="ECO:0000256" key="3">
    <source>
        <dbReference type="SAM" id="MobiDB-lite"/>
    </source>
</evidence>
<feature type="domain" description="RRM" evidence="4">
    <location>
        <begin position="204"/>
        <end position="282"/>
    </location>
</feature>
<dbReference type="STRING" id="105231.A0A1Y1IKF9"/>
<dbReference type="EMBL" id="DF237702">
    <property type="protein sequence ID" value="GAQ91254.1"/>
    <property type="molecule type" value="Genomic_DNA"/>
</dbReference>
<feature type="compositionally biased region" description="Low complexity" evidence="3">
    <location>
        <begin position="12"/>
        <end position="22"/>
    </location>
</feature>
<accession>A0A1Y1IKF9</accession>